<dbReference type="GO" id="GO:0009245">
    <property type="term" value="P:lipid A biosynthetic process"/>
    <property type="evidence" value="ECO:0007669"/>
    <property type="project" value="InterPro"/>
</dbReference>
<evidence type="ECO:0000256" key="3">
    <source>
        <dbReference type="ARBA" id="ARBA00022679"/>
    </source>
</evidence>
<gene>
    <name evidence="9" type="primary">lpxL</name>
    <name evidence="10" type="ORF">GA0061081_1176</name>
</gene>
<dbReference type="EMBL" id="FMAQ01000017">
    <property type="protein sequence ID" value="SCC30240.1"/>
    <property type="molecule type" value="Genomic_DNA"/>
</dbReference>
<dbReference type="GO" id="GO:0036104">
    <property type="term" value="P:Kdo2-lipid A biosynthetic process"/>
    <property type="evidence" value="ECO:0007669"/>
    <property type="project" value="UniProtKB-UniRule"/>
</dbReference>
<dbReference type="UniPathway" id="UPA00030"/>
<proteinExistence type="inferred from homology"/>
<dbReference type="NCBIfam" id="NF005340">
    <property type="entry name" value="PRK06860.1"/>
    <property type="match status" value="1"/>
</dbReference>
<keyword evidence="3 9" id="KW-0808">Transferase</keyword>
<evidence type="ECO:0000256" key="1">
    <source>
        <dbReference type="ARBA" id="ARBA00022475"/>
    </source>
</evidence>
<comment type="catalytic activity">
    <reaction evidence="9">
        <text>an alpha-Kdo-(2-&gt;4)-alpha-Kdo-(2-&gt;6)-lipid IVA + a fatty acyl-[ACP] = an alpha-Kdo-(2-&gt;4)-alpha-Kdo-(2-&gt;6)-(acyl)-lipid IVA + holo-[ACP]</text>
        <dbReference type="Rhea" id="RHEA:69396"/>
        <dbReference type="Rhea" id="RHEA-COMP:9685"/>
        <dbReference type="Rhea" id="RHEA-COMP:14125"/>
        <dbReference type="ChEBI" id="CHEBI:64479"/>
        <dbReference type="ChEBI" id="CHEBI:138651"/>
        <dbReference type="ChEBI" id="CHEBI:176429"/>
        <dbReference type="ChEBI" id="CHEBI:176430"/>
        <dbReference type="EC" id="2.3.1.241"/>
    </reaction>
</comment>
<evidence type="ECO:0000313" key="10">
    <source>
        <dbReference type="EMBL" id="SCC30240.1"/>
    </source>
</evidence>
<keyword evidence="11" id="KW-1185">Reference proteome</keyword>
<keyword evidence="8 9" id="KW-0012">Acyltransferase</keyword>
<evidence type="ECO:0000256" key="6">
    <source>
        <dbReference type="ARBA" id="ARBA00022989"/>
    </source>
</evidence>
<accession>A0A1C4DGA4</accession>
<feature type="short sequence motif" description="HXXXXD motif" evidence="9">
    <location>
        <begin position="136"/>
        <end position="141"/>
    </location>
</feature>
<dbReference type="NCBIfam" id="TIGR02207">
    <property type="entry name" value="lipid_A_htrB"/>
    <property type="match status" value="1"/>
</dbReference>
<dbReference type="AlphaFoldDB" id="A0A1C4DGA4"/>
<evidence type="ECO:0000256" key="8">
    <source>
        <dbReference type="ARBA" id="ARBA00023315"/>
    </source>
</evidence>
<dbReference type="EC" id="2.3.1.241" evidence="9"/>
<dbReference type="CDD" id="cd07984">
    <property type="entry name" value="LPLAT_LABLAT-like"/>
    <property type="match status" value="1"/>
</dbReference>
<evidence type="ECO:0000256" key="5">
    <source>
        <dbReference type="ARBA" id="ARBA00022985"/>
    </source>
</evidence>
<dbReference type="RefSeq" id="WP_091350596.1">
    <property type="nucleotide sequence ID" value="NZ_FMAQ01000017.1"/>
</dbReference>
<dbReference type="HAMAP" id="MF_01942">
    <property type="entry name" value="Lipid_A_LpxL_LpxP"/>
    <property type="match status" value="1"/>
</dbReference>
<dbReference type="GO" id="GO:0005886">
    <property type="term" value="C:plasma membrane"/>
    <property type="evidence" value="ECO:0007669"/>
    <property type="project" value="UniProtKB-SubCell"/>
</dbReference>
<keyword evidence="4 9" id="KW-0812">Transmembrane</keyword>
<dbReference type="InterPro" id="IPR011920">
    <property type="entry name" value="Lipid_A_LpxL_LpxP"/>
</dbReference>
<comment type="subcellular location">
    <subcellularLocation>
        <location evidence="9">Cell inner membrane</location>
        <topology evidence="9">Single-pass membrane protein</topology>
    </subcellularLocation>
</comment>
<evidence type="ECO:0000256" key="9">
    <source>
        <dbReference type="HAMAP-Rule" id="MF_01942"/>
    </source>
</evidence>
<keyword evidence="2 9" id="KW-0997">Cell inner membrane</keyword>
<dbReference type="InterPro" id="IPR004960">
    <property type="entry name" value="LipA_acyltrans"/>
</dbReference>
<dbReference type="GO" id="GO:0008913">
    <property type="term" value="F:Kdo2-lipid IVA acyltransferase activity"/>
    <property type="evidence" value="ECO:0007669"/>
    <property type="project" value="UniProtKB-EC"/>
</dbReference>
<dbReference type="PANTHER" id="PTHR30606:SF9">
    <property type="entry name" value="LIPID A BIOSYNTHESIS LAUROYLTRANSFERASE"/>
    <property type="match status" value="1"/>
</dbReference>
<comment type="pathway">
    <text evidence="9">Glycolipid biosynthesis; KDO(2)-lipid A biosynthesis; KDO(2)-lipid A from CMP-3-deoxy-D-manno-octulosonate and lipid IV(A): step 3/4.</text>
</comment>
<organism evidence="10 11">
    <name type="scientific">Gilliamella bombicola</name>
    <dbReference type="NCBI Taxonomy" id="1798182"/>
    <lineage>
        <taxon>Bacteria</taxon>
        <taxon>Pseudomonadati</taxon>
        <taxon>Pseudomonadota</taxon>
        <taxon>Gammaproteobacteria</taxon>
        <taxon>Orbales</taxon>
        <taxon>Orbaceae</taxon>
        <taxon>Gilliamella</taxon>
    </lineage>
</organism>
<protein>
    <recommendedName>
        <fullName evidence="9">Lipid A biosynthesis acyltransferase</fullName>
        <ecNumber evidence="9">2.3.1.241</ecNumber>
    </recommendedName>
    <alternativeName>
        <fullName evidence="9">Kdo(2)-lipid IV(A) acyltransferase</fullName>
    </alternativeName>
</protein>
<evidence type="ECO:0000256" key="2">
    <source>
        <dbReference type="ARBA" id="ARBA00022519"/>
    </source>
</evidence>
<comment type="pathway">
    <text evidence="9">Bacterial outer membrane biogenesis; lipopolysaccharide biosynthesis.</text>
</comment>
<name>A0A1C4DGA4_9GAMM</name>
<dbReference type="STRING" id="1798182.GA0061081_1176"/>
<dbReference type="OrthoDB" id="9803456at2"/>
<keyword evidence="7 9" id="KW-0472">Membrane</keyword>
<dbReference type="Pfam" id="PF03279">
    <property type="entry name" value="Lip_A_acyltrans"/>
    <property type="match status" value="1"/>
</dbReference>
<evidence type="ECO:0000313" key="11">
    <source>
        <dbReference type="Proteomes" id="UP000199670"/>
    </source>
</evidence>
<reference evidence="11" key="1">
    <citation type="submission" date="2016-08" db="EMBL/GenBank/DDBJ databases">
        <authorList>
            <person name="Varghese N."/>
            <person name="Submissions Spin"/>
        </authorList>
    </citation>
    <scope>NUCLEOTIDE SEQUENCE [LARGE SCALE GENOMIC DNA]</scope>
    <source>
        <strain evidence="11">R-53248</strain>
    </source>
</reference>
<dbReference type="UniPathway" id="UPA00360">
    <property type="reaction ID" value="UER00485"/>
</dbReference>
<dbReference type="PANTHER" id="PTHR30606">
    <property type="entry name" value="LIPID A BIOSYNTHESIS LAUROYL ACYLTRANSFERASE"/>
    <property type="match status" value="1"/>
</dbReference>
<evidence type="ECO:0000256" key="7">
    <source>
        <dbReference type="ARBA" id="ARBA00023136"/>
    </source>
</evidence>
<comment type="similarity">
    <text evidence="9">Belongs to the LpxL/LpxM/LpxP family.</text>
</comment>
<dbReference type="Proteomes" id="UP000199670">
    <property type="component" value="Unassembled WGS sequence"/>
</dbReference>
<dbReference type="PIRSF" id="PIRSF026649">
    <property type="entry name" value="MsbB"/>
    <property type="match status" value="1"/>
</dbReference>
<keyword evidence="6 9" id="KW-1133">Transmembrane helix</keyword>
<keyword evidence="1 9" id="KW-1003">Cell membrane</keyword>
<dbReference type="GO" id="GO:0009103">
    <property type="term" value="P:lipopolysaccharide biosynthetic process"/>
    <property type="evidence" value="ECO:0007669"/>
    <property type="project" value="UniProtKB-UniRule"/>
</dbReference>
<sequence>MSQNQEIRPIFTKRLLHPRYWLTWLGISILYLIVLLPYPIIYQLGKALGLLSMKLIGKRKETARQNLKLCFPEKPQQERDQMLRENFISTGIAIFETGMAWFWSDKRLSRHTSIVGDDYITKVQQSGQGVLLIGIHFLTLELGARILGISHPGVGVYRPNDNPVMDYVQLKGRLKSNKYMLERHNTKGMIRALKNGELLWYAPDHDYGPKNSVFAPLFSVEKAATTVGTRILVKLGLPAIIPFTPKREKNGRYIVYISPRVEEFPVEDDVLAATFMNKIIEQEILKAPEQYMWLHRRFKTRPKGDAPLYSDNVQSD</sequence>
<evidence type="ECO:0000256" key="4">
    <source>
        <dbReference type="ARBA" id="ARBA00022692"/>
    </source>
</evidence>
<keyword evidence="5 9" id="KW-0448">Lipopolysaccharide biosynthesis</keyword>
<feature type="transmembrane region" description="Helical" evidence="9">
    <location>
        <begin position="21"/>
        <end position="41"/>
    </location>
</feature>
<comment type="function">
    <text evidence="9">Catalyzes the transfer of an acyl chain from an acyl-[acyl-carrier-protein] (ACP) to a Kdo(2)-lipid IV(A) to form a Kdo(2)-(acyl)-lipid IV(A).</text>
</comment>